<dbReference type="InterPro" id="IPR022747">
    <property type="entry name" value="SopD"/>
</dbReference>
<evidence type="ECO:0000313" key="1">
    <source>
        <dbReference type="EMBL" id="QZN95926.1"/>
    </source>
</evidence>
<dbReference type="RefSeq" id="WP_222158995.1">
    <property type="nucleotide sequence ID" value="NZ_CP081864.1"/>
</dbReference>
<organism evidence="1 2">
    <name type="scientific">Symbiopectobacterium purcellii</name>
    <dbReference type="NCBI Taxonomy" id="2871826"/>
    <lineage>
        <taxon>Bacteria</taxon>
        <taxon>Pseudomonadati</taxon>
        <taxon>Pseudomonadota</taxon>
        <taxon>Gammaproteobacteria</taxon>
        <taxon>Enterobacterales</taxon>
        <taxon>Enterobacteriaceae</taxon>
    </lineage>
</organism>
<dbReference type="Pfam" id="PF11047">
    <property type="entry name" value="SopD"/>
    <property type="match status" value="1"/>
</dbReference>
<sequence length="240" mass="28142">MAINLLGEKRLSIKNYANLIKHNEKDKATHLNLWDKFCDLFRKCKKSEVIDTFFNLIHGDGRSHDNSGKNAFYHFEQLRHMADPDDRHLFTTRVAEINGDENKYVFLIDNVEITTVSVKGWDDLYKLECNSMPLIDNYEKIVYGYVKDNEINFLNEYKKTRITDNYSSDELINYSRFFLNNHGEVKKTLLERGIINIDVMDEIKYDMDKTIPVEDNRRGFALTTIAGSLRMEYPLEGDAM</sequence>
<protein>
    <submittedName>
        <fullName evidence="1">Uncharacterized protein</fullName>
    </submittedName>
</protein>
<dbReference type="Gene3D" id="3.30.2440.10">
    <property type="entry name" value="Secreted effector protein SifA"/>
    <property type="match status" value="1"/>
</dbReference>
<proteinExistence type="predicted"/>
<name>A0ABX9ANQ3_9ENTR</name>
<reference evidence="1 2" key="1">
    <citation type="submission" date="2021-08" db="EMBL/GenBank/DDBJ databases">
        <title>Culture and genomic analysis of Symbiopectobacterium purcellii sp. nov. gen. nov., isolated from the leafhopper Empoasca decipiens.</title>
        <authorList>
            <person name="Nadal-Jimenez P."/>
            <person name="Siozios S."/>
            <person name="Halliday N."/>
            <person name="Camara M."/>
            <person name="Hurst G.D.D."/>
        </authorList>
    </citation>
    <scope>NUCLEOTIDE SEQUENCE [LARGE SCALE GENOMIC DNA]</scope>
    <source>
        <strain evidence="1 2">SyEd1</strain>
    </source>
</reference>
<accession>A0ABX9ANQ3</accession>
<dbReference type="EMBL" id="CP081864">
    <property type="protein sequence ID" value="QZN95926.1"/>
    <property type="molecule type" value="Genomic_DNA"/>
</dbReference>
<gene>
    <name evidence="1" type="ORF">K6K13_22960</name>
</gene>
<keyword evidence="2" id="KW-1185">Reference proteome</keyword>
<evidence type="ECO:0000313" key="2">
    <source>
        <dbReference type="Proteomes" id="UP000825886"/>
    </source>
</evidence>
<dbReference type="Proteomes" id="UP000825886">
    <property type="component" value="Chromosome"/>
</dbReference>